<gene>
    <name evidence="1" type="ORF">D3C57_148620</name>
</gene>
<protein>
    <recommendedName>
        <fullName evidence="3">Amidohydrolase-related domain-containing protein</fullName>
    </recommendedName>
</protein>
<name>A0A0A0NVC1_STRRN</name>
<dbReference type="Gene3D" id="3.20.20.140">
    <property type="entry name" value="Metal-dependent hydrolases"/>
    <property type="match status" value="1"/>
</dbReference>
<dbReference type="RefSeq" id="WP_020874078.1">
    <property type="nucleotide sequence ID" value="NC_022785.1"/>
</dbReference>
<evidence type="ECO:0000313" key="1">
    <source>
        <dbReference type="EMBL" id="RLV72569.1"/>
    </source>
</evidence>
<dbReference type="InterPro" id="IPR032466">
    <property type="entry name" value="Metal_Hydrolase"/>
</dbReference>
<dbReference type="SUPFAM" id="SSF51556">
    <property type="entry name" value="Metallo-dependent hydrolases"/>
    <property type="match status" value="1"/>
</dbReference>
<dbReference type="InterPro" id="IPR046249">
    <property type="entry name" value="DUF6282"/>
</dbReference>
<dbReference type="HOGENOM" id="CLU_060721_1_0_11"/>
<evidence type="ECO:0000313" key="2">
    <source>
        <dbReference type="Proteomes" id="UP000281594"/>
    </source>
</evidence>
<reference evidence="1 2" key="1">
    <citation type="journal article" date="2018" name="J. Biol. Chem.">
        <title>Discovery of the actinoplanic acid pathway in Streptomyces rapamycinicus reveals a genetically conserved synergism with rapamycin.</title>
        <authorList>
            <person name="Mrak P."/>
            <person name="Krastel P."/>
            <person name="Pivk Lukancic P."/>
            <person name="Tao J."/>
            <person name="Pistorius D."/>
            <person name="Moore C.M."/>
        </authorList>
    </citation>
    <scope>NUCLEOTIDE SEQUENCE [LARGE SCALE GENOMIC DNA]</scope>
    <source>
        <strain evidence="1 2">NRRL 5491</strain>
    </source>
</reference>
<proteinExistence type="predicted"/>
<evidence type="ECO:0008006" key="3">
    <source>
        <dbReference type="Google" id="ProtNLM"/>
    </source>
</evidence>
<organism evidence="1 2">
    <name type="scientific">Streptomyces rapamycinicus (strain ATCC 29253 / DSM 41530 / NRRL 5491 / AYB-994)</name>
    <name type="common">Streptomyces hygroscopicus (strain ATCC 29253)</name>
    <dbReference type="NCBI Taxonomy" id="1343740"/>
    <lineage>
        <taxon>Bacteria</taxon>
        <taxon>Bacillati</taxon>
        <taxon>Actinomycetota</taxon>
        <taxon>Actinomycetes</taxon>
        <taxon>Kitasatosporales</taxon>
        <taxon>Streptomycetaceae</taxon>
        <taxon>Streptomyces</taxon>
        <taxon>Streptomyces violaceusniger group</taxon>
    </lineage>
</organism>
<dbReference type="STRING" id="1343740.M271_46165"/>
<dbReference type="Pfam" id="PF19799">
    <property type="entry name" value="DUF6282"/>
    <property type="match status" value="1"/>
</dbReference>
<comment type="caution">
    <text evidence="1">The sequence shown here is derived from an EMBL/GenBank/DDBJ whole genome shotgun (WGS) entry which is preliminary data.</text>
</comment>
<dbReference type="AlphaFoldDB" id="A0A0A0NVC1"/>
<sequence>MTMASSPPIAEVLSGLADLHCHSGPSPFAREFDHVEGAKDGGRLQMRAMLVKSHHHNTVMDLLAMKGRLADVRTEVFGGIALNAQVGGINPYAVAMCLRMGGRAVWFPTFSSQRHLDAHPEGTGFPTATVELPSRIVPMRDESGKFLPEVHEVLDLVHENEAIVSGGHGHPEDIRELFTHAQARGIERMVINHPNFVIGADPELCHEFTRMGAFVEHEVGMYDPLGNKKWDPALLLDWIRRIGPEHTVLASDLGQIGRPMPVDAFTRVGQALLDLGLPPADLRRMVRDNPLFLLRVSD</sequence>
<dbReference type="KEGG" id="src:M271_46165"/>
<accession>A0A0A0NVC1</accession>
<dbReference type="eggNOG" id="COG2355">
    <property type="taxonomic scope" value="Bacteria"/>
</dbReference>
<dbReference type="EMBL" id="QYCY01000004">
    <property type="protein sequence ID" value="RLV72569.1"/>
    <property type="molecule type" value="Genomic_DNA"/>
</dbReference>
<dbReference type="Proteomes" id="UP000281594">
    <property type="component" value="Unassembled WGS sequence"/>
</dbReference>